<dbReference type="RefSeq" id="WP_027411530.1">
    <property type="nucleotide sequence ID" value="NZ_BMWS01000007.1"/>
</dbReference>
<organism evidence="1 2">
    <name type="scientific">Aquimarina muelleri</name>
    <dbReference type="NCBI Taxonomy" id="279356"/>
    <lineage>
        <taxon>Bacteria</taxon>
        <taxon>Pseudomonadati</taxon>
        <taxon>Bacteroidota</taxon>
        <taxon>Flavobacteriia</taxon>
        <taxon>Flavobacteriales</taxon>
        <taxon>Flavobacteriaceae</taxon>
        <taxon>Aquimarina</taxon>
    </lineage>
</organism>
<comment type="caution">
    <text evidence="1">The sequence shown here is derived from an EMBL/GenBank/DDBJ whole genome shotgun (WGS) entry which is preliminary data.</text>
</comment>
<keyword evidence="2" id="KW-1185">Reference proteome</keyword>
<evidence type="ECO:0000313" key="1">
    <source>
        <dbReference type="EMBL" id="GGX14245.1"/>
    </source>
</evidence>
<dbReference type="EMBL" id="BMWS01000007">
    <property type="protein sequence ID" value="GGX14245.1"/>
    <property type="molecule type" value="Genomic_DNA"/>
</dbReference>
<protein>
    <submittedName>
        <fullName evidence="1">Uncharacterized protein</fullName>
    </submittedName>
</protein>
<sequence>MKKNLPSNAQYISALKGNTKTVHSLHVTTNFNESTLPENLENWLGKLSLLYGVPFEHLVPNSGMLPKESLRFFYVDPNWTNSMLDGALSIGSHSSRDTAQIEAVYTQLQQNVQGAMQMVRRKIAKAEMPETVTTDLAVSGLLIRSQLISGWPGLEILAYEDYTIDTNNKAIPTNKIPALRMERLAPDVMLCLYAKMPKMIAFNEPKEGLSFGCITDSKEKNSGFLIPRYMGYHVGQPVGQPVGGIAPENKAKIAYRSGDKGVIDINGTKTNLIAILKKHDALSSSGDLSPADMGLQLIKSAEQQQFLSGYTPTTPNPKDCIDY</sequence>
<accession>A0A918N3J7</accession>
<evidence type="ECO:0000313" key="2">
    <source>
        <dbReference type="Proteomes" id="UP000601108"/>
    </source>
</evidence>
<reference evidence="1 2" key="1">
    <citation type="journal article" date="2014" name="Int. J. Syst. Evol. Microbiol.">
        <title>Complete genome sequence of Corynebacterium casei LMG S-19264T (=DSM 44701T), isolated from a smear-ripened cheese.</title>
        <authorList>
            <consortium name="US DOE Joint Genome Institute (JGI-PGF)"/>
            <person name="Walter F."/>
            <person name="Albersmeier A."/>
            <person name="Kalinowski J."/>
            <person name="Ruckert C."/>
        </authorList>
    </citation>
    <scope>NUCLEOTIDE SEQUENCE [LARGE SCALE GENOMIC DNA]</scope>
    <source>
        <strain evidence="1 2">KCTC 12285</strain>
    </source>
</reference>
<name>A0A918N3J7_9FLAO</name>
<proteinExistence type="predicted"/>
<dbReference type="AlphaFoldDB" id="A0A918N3J7"/>
<dbReference type="Proteomes" id="UP000601108">
    <property type="component" value="Unassembled WGS sequence"/>
</dbReference>
<gene>
    <name evidence="1" type="ORF">GCM10007384_14820</name>
</gene>